<dbReference type="InterPro" id="IPR043143">
    <property type="entry name" value="Mal/L-sulf/L-lact_DH-like_NADP"/>
</dbReference>
<evidence type="ECO:0000256" key="1">
    <source>
        <dbReference type="ARBA" id="ARBA00006056"/>
    </source>
</evidence>
<dbReference type="Pfam" id="PF02615">
    <property type="entry name" value="Ldh_2"/>
    <property type="match status" value="1"/>
</dbReference>
<comment type="similarity">
    <text evidence="1">Belongs to the LDH2/MDH2 oxidoreductase family.</text>
</comment>
<dbReference type="InterPro" id="IPR043144">
    <property type="entry name" value="Mal/L-sulf/L-lact_DH-like_ah"/>
</dbReference>
<dbReference type="InterPro" id="IPR003767">
    <property type="entry name" value="Malate/L-lactate_DH-like"/>
</dbReference>
<keyword evidence="2" id="KW-0560">Oxidoreductase</keyword>
<dbReference type="SUPFAM" id="SSF89733">
    <property type="entry name" value="L-sulfolactate dehydrogenase-like"/>
    <property type="match status" value="1"/>
</dbReference>
<name>A0A9E7ZS11_9HYPH</name>
<dbReference type="Gene3D" id="1.10.1530.10">
    <property type="match status" value="1"/>
</dbReference>
<gene>
    <name evidence="3" type="ORF">NWE54_19420</name>
</gene>
<dbReference type="InterPro" id="IPR036111">
    <property type="entry name" value="Mal/L-sulfo/L-lacto_DH-like_sf"/>
</dbReference>
<dbReference type="AlphaFoldDB" id="A0A9E7ZS11"/>
<dbReference type="GO" id="GO:0016491">
    <property type="term" value="F:oxidoreductase activity"/>
    <property type="evidence" value="ECO:0007669"/>
    <property type="project" value="UniProtKB-KW"/>
</dbReference>
<evidence type="ECO:0000256" key="2">
    <source>
        <dbReference type="ARBA" id="ARBA00023002"/>
    </source>
</evidence>
<organism evidence="3">
    <name type="scientific">Bosea sp. NBC_00436</name>
    <dbReference type="NCBI Taxonomy" id="2969620"/>
    <lineage>
        <taxon>Bacteria</taxon>
        <taxon>Pseudomonadati</taxon>
        <taxon>Pseudomonadota</taxon>
        <taxon>Alphaproteobacteria</taxon>
        <taxon>Hyphomicrobiales</taxon>
        <taxon>Boseaceae</taxon>
        <taxon>Bosea</taxon>
    </lineage>
</organism>
<protein>
    <submittedName>
        <fullName evidence="3">Ldh family oxidoreductase</fullName>
    </submittedName>
</protein>
<sequence length="360" mass="36428">MAALNTYPAESLKSFAVALLEAAGTPPDNAAIVAEALVDADSEGLPSHGLLHLPMYLARIAGGSVDPRATGEIVVDQGARLTIDAGNGLGQVTAETACDIAITRAEAHGLALVAVRNAFHFGAAGRFARKIALSGQIGIVMANTRPMLPALGGTEAVVGNNPLAIAVPTEGEPVVLDFAMSAGAMGKIRLAAGKGEPIPEGWAQTVEGLPTRDALEALKGTLLPAAGAKGFGLALMIDLIAGGLSAGGMGEAVQPLYGDMARPYDSANLFLAIRIEGLRPPAEFAAAASGLTDRIRASRGVPGAAPVRIPGDRAAQARSRFDGHCPLGSETLEALRSHATRLGVAFPTALVAAGVPPTRG</sequence>
<dbReference type="EMBL" id="CP102774">
    <property type="protein sequence ID" value="UZF85967.1"/>
    <property type="molecule type" value="Genomic_DNA"/>
</dbReference>
<proteinExistence type="inferred from homology"/>
<reference evidence="3" key="1">
    <citation type="submission" date="2022-08" db="EMBL/GenBank/DDBJ databases">
        <title>Complete Genome Sequences of 2 Bosea sp. soil isolates.</title>
        <authorList>
            <person name="Alvarez Arevalo M."/>
            <person name="Sterndorff E.B."/>
            <person name="Faurdal D."/>
            <person name="Joergensen T.S."/>
            <person name="Weber T."/>
        </authorList>
    </citation>
    <scope>NUCLEOTIDE SEQUENCE</scope>
    <source>
        <strain evidence="3">NBC_00436</strain>
    </source>
</reference>
<accession>A0A9E7ZS11</accession>
<dbReference type="PANTHER" id="PTHR11091:SF0">
    <property type="entry name" value="MALATE DEHYDROGENASE"/>
    <property type="match status" value="1"/>
</dbReference>
<dbReference type="PANTHER" id="PTHR11091">
    <property type="entry name" value="OXIDOREDUCTASE-RELATED"/>
    <property type="match status" value="1"/>
</dbReference>
<evidence type="ECO:0000313" key="3">
    <source>
        <dbReference type="EMBL" id="UZF85967.1"/>
    </source>
</evidence>
<dbReference type="Gene3D" id="3.30.1370.60">
    <property type="entry name" value="Hypothetical oxidoreductase yiak, domain 2"/>
    <property type="match status" value="1"/>
</dbReference>